<keyword evidence="9 10" id="KW-0472">Membrane</keyword>
<dbReference type="Gene3D" id="3.30.1150.10">
    <property type="match status" value="1"/>
</dbReference>
<keyword evidence="5 10" id="KW-0997">Cell inner membrane</keyword>
<dbReference type="GO" id="GO:0015031">
    <property type="term" value="P:protein transport"/>
    <property type="evidence" value="ECO:0007669"/>
    <property type="project" value="UniProtKB-UniRule"/>
</dbReference>
<comment type="similarity">
    <text evidence="2 10">Belongs to the TonB family.</text>
</comment>
<evidence type="ECO:0000256" key="8">
    <source>
        <dbReference type="ARBA" id="ARBA00022989"/>
    </source>
</evidence>
<dbReference type="InterPro" id="IPR006260">
    <property type="entry name" value="TonB/TolA_C"/>
</dbReference>
<dbReference type="NCBIfam" id="TIGR01352">
    <property type="entry name" value="tonB_Cterm"/>
    <property type="match status" value="1"/>
</dbReference>
<name>A0A5R9GTH3_9PROT</name>
<feature type="region of interest" description="Disordered" evidence="11">
    <location>
        <begin position="78"/>
        <end position="98"/>
    </location>
</feature>
<comment type="function">
    <text evidence="10">Interacts with outer membrane receptor proteins that carry out high-affinity binding and energy dependent uptake into the periplasmic space of specific substrates. It could act to transduce energy from the cytoplasmic membrane to specific energy-requiring processes in the outer membrane, resulting in the release into the periplasm of ligands bound by these outer membrane proteins.</text>
</comment>
<evidence type="ECO:0000256" key="5">
    <source>
        <dbReference type="ARBA" id="ARBA00022519"/>
    </source>
</evidence>
<gene>
    <name evidence="13" type="ORF">FEF65_10355</name>
</gene>
<dbReference type="Pfam" id="PF03544">
    <property type="entry name" value="TonB_C"/>
    <property type="match status" value="1"/>
</dbReference>
<evidence type="ECO:0000313" key="14">
    <source>
        <dbReference type="Proteomes" id="UP000306585"/>
    </source>
</evidence>
<dbReference type="GO" id="GO:0015891">
    <property type="term" value="P:siderophore transport"/>
    <property type="evidence" value="ECO:0007669"/>
    <property type="project" value="InterPro"/>
</dbReference>
<dbReference type="EMBL" id="VBRY01000009">
    <property type="protein sequence ID" value="TLS66554.1"/>
    <property type="molecule type" value="Genomic_DNA"/>
</dbReference>
<dbReference type="GO" id="GO:0031992">
    <property type="term" value="F:energy transducer activity"/>
    <property type="evidence" value="ECO:0007669"/>
    <property type="project" value="InterPro"/>
</dbReference>
<dbReference type="PANTHER" id="PTHR33446">
    <property type="entry name" value="PROTEIN TONB-RELATED"/>
    <property type="match status" value="1"/>
</dbReference>
<keyword evidence="8 10" id="KW-1133">Transmembrane helix</keyword>
<feature type="compositionally biased region" description="Basic and acidic residues" evidence="11">
    <location>
        <begin position="83"/>
        <end position="93"/>
    </location>
</feature>
<evidence type="ECO:0000256" key="7">
    <source>
        <dbReference type="ARBA" id="ARBA00022927"/>
    </source>
</evidence>
<dbReference type="PROSITE" id="PS52015">
    <property type="entry name" value="TONB_CTD"/>
    <property type="match status" value="1"/>
</dbReference>
<keyword evidence="6 10" id="KW-0812">Transmembrane</keyword>
<dbReference type="InterPro" id="IPR051045">
    <property type="entry name" value="TonB-dependent_transducer"/>
</dbReference>
<dbReference type="SUPFAM" id="SSF74653">
    <property type="entry name" value="TolA/TonB C-terminal domain"/>
    <property type="match status" value="1"/>
</dbReference>
<evidence type="ECO:0000256" key="1">
    <source>
        <dbReference type="ARBA" id="ARBA00004383"/>
    </source>
</evidence>
<dbReference type="GO" id="GO:0030288">
    <property type="term" value="C:outer membrane-bounded periplasmic space"/>
    <property type="evidence" value="ECO:0007669"/>
    <property type="project" value="InterPro"/>
</dbReference>
<dbReference type="RefSeq" id="WP_161595228.1">
    <property type="nucleotide sequence ID" value="NZ_VBRY01000009.1"/>
</dbReference>
<dbReference type="InterPro" id="IPR037682">
    <property type="entry name" value="TonB_C"/>
</dbReference>
<feature type="transmembrane region" description="Helical" evidence="10">
    <location>
        <begin position="16"/>
        <end position="34"/>
    </location>
</feature>
<evidence type="ECO:0000256" key="9">
    <source>
        <dbReference type="ARBA" id="ARBA00023136"/>
    </source>
</evidence>
<comment type="subcellular location">
    <subcellularLocation>
        <location evidence="1 10">Cell inner membrane</location>
        <topology evidence="1 10">Single-pass membrane protein</topology>
        <orientation evidence="1 10">Periplasmic side</orientation>
    </subcellularLocation>
</comment>
<evidence type="ECO:0000256" key="4">
    <source>
        <dbReference type="ARBA" id="ARBA00022475"/>
    </source>
</evidence>
<keyword evidence="3 10" id="KW-0813">Transport</keyword>
<dbReference type="PANTHER" id="PTHR33446:SF2">
    <property type="entry name" value="PROTEIN TONB"/>
    <property type="match status" value="1"/>
</dbReference>
<proteinExistence type="inferred from homology"/>
<evidence type="ECO:0000259" key="12">
    <source>
        <dbReference type="PROSITE" id="PS52015"/>
    </source>
</evidence>
<sequence length="251" mass="27326">MAVPPGGATYAGWREWSLPLLLALLLHAALLWLLPELCRQPTLAIATRVMEVSLTRVSPPAPKPSMPEQVRRVEPISGTLPEPEQKAEPRPRQEPLPVRQSVQELVKPEHASRPEPAPVSHPVAMEHSLPPLPEALTADAARAGVAEVPATGDSEPVFAADDLDNPPPVYPRIARRRGLEGRVLLNVEVLASGRCGRIAIENSSGHEVLDKAALNAVKQWHFRPASRAGMAVDCWCHIPVRFRLGDSAARR</sequence>
<dbReference type="PRINTS" id="PR01374">
    <property type="entry name" value="TONBPROTEIN"/>
</dbReference>
<protein>
    <recommendedName>
        <fullName evidence="10">Protein TonB</fullName>
    </recommendedName>
</protein>
<keyword evidence="10" id="KW-0735">Signal-anchor</keyword>
<feature type="domain" description="TonB C-terminal" evidence="12">
    <location>
        <begin position="155"/>
        <end position="251"/>
    </location>
</feature>
<organism evidence="13 14">
    <name type="scientific">Mariprofundus erugo</name>
    <dbReference type="NCBI Taxonomy" id="2528639"/>
    <lineage>
        <taxon>Bacteria</taxon>
        <taxon>Pseudomonadati</taxon>
        <taxon>Pseudomonadota</taxon>
        <taxon>Candidatius Mariprofundia</taxon>
        <taxon>Mariprofundales</taxon>
        <taxon>Mariprofundaceae</taxon>
        <taxon>Mariprofundus</taxon>
    </lineage>
</organism>
<evidence type="ECO:0000256" key="11">
    <source>
        <dbReference type="SAM" id="MobiDB-lite"/>
    </source>
</evidence>
<evidence type="ECO:0000256" key="2">
    <source>
        <dbReference type="ARBA" id="ARBA00006555"/>
    </source>
</evidence>
<dbReference type="AlphaFoldDB" id="A0A5R9GTH3"/>
<evidence type="ECO:0000313" key="13">
    <source>
        <dbReference type="EMBL" id="TLS66554.1"/>
    </source>
</evidence>
<keyword evidence="4 10" id="KW-1003">Cell membrane</keyword>
<dbReference type="GO" id="GO:0098797">
    <property type="term" value="C:plasma membrane protein complex"/>
    <property type="evidence" value="ECO:0007669"/>
    <property type="project" value="TreeGrafter"/>
</dbReference>
<keyword evidence="7 10" id="KW-0653">Protein transport</keyword>
<keyword evidence="14" id="KW-1185">Reference proteome</keyword>
<dbReference type="InterPro" id="IPR003538">
    <property type="entry name" value="TonB"/>
</dbReference>
<comment type="caution">
    <text evidence="13">The sequence shown here is derived from an EMBL/GenBank/DDBJ whole genome shotgun (WGS) entry which is preliminary data.</text>
</comment>
<reference evidence="13 14" key="1">
    <citation type="journal article" date="2019" name="Appl. Environ. Microbiol.">
        <title>Environmental Evidence and Genomic Insight of Iron-oxidizing Bacteria Preference Towards More Corrosion Resistant Stainless Steel at Higher Salinities.</title>
        <authorList>
            <person name="Garrison C.E."/>
            <person name="Price K.A."/>
            <person name="Field E.K."/>
        </authorList>
    </citation>
    <scope>NUCLEOTIDE SEQUENCE [LARGE SCALE GENOMIC DNA]</scope>
    <source>
        <strain evidence="13 14">P3</strain>
    </source>
</reference>
<dbReference type="Proteomes" id="UP000306585">
    <property type="component" value="Unassembled WGS sequence"/>
</dbReference>
<dbReference type="GO" id="GO:0055085">
    <property type="term" value="P:transmembrane transport"/>
    <property type="evidence" value="ECO:0007669"/>
    <property type="project" value="InterPro"/>
</dbReference>
<evidence type="ECO:0000256" key="6">
    <source>
        <dbReference type="ARBA" id="ARBA00022692"/>
    </source>
</evidence>
<accession>A0A5R9GTH3</accession>
<evidence type="ECO:0000256" key="3">
    <source>
        <dbReference type="ARBA" id="ARBA00022448"/>
    </source>
</evidence>
<evidence type="ECO:0000256" key="10">
    <source>
        <dbReference type="RuleBase" id="RU362123"/>
    </source>
</evidence>